<dbReference type="PIRSF" id="PIRSF036497">
    <property type="entry name" value="HDH_short"/>
    <property type="match status" value="1"/>
</dbReference>
<keyword evidence="16" id="KW-0028">Amino-acid biosynthesis</keyword>
<dbReference type="OrthoDB" id="9808167at2"/>
<dbReference type="GO" id="GO:0009088">
    <property type="term" value="P:threonine biosynthetic process"/>
    <property type="evidence" value="ECO:0007669"/>
    <property type="project" value="UniProtKB-UniPathway"/>
</dbReference>
<dbReference type="GO" id="GO:0004412">
    <property type="term" value="F:homoserine dehydrogenase activity"/>
    <property type="evidence" value="ECO:0007669"/>
    <property type="project" value="UniProtKB-EC"/>
</dbReference>
<feature type="binding site" evidence="15">
    <location>
        <position position="211"/>
    </location>
    <ligand>
        <name>L-homoserine</name>
        <dbReference type="ChEBI" id="CHEBI:57476"/>
    </ligand>
</feature>
<dbReference type="GO" id="GO:0009086">
    <property type="term" value="P:methionine biosynthetic process"/>
    <property type="evidence" value="ECO:0007669"/>
    <property type="project" value="UniProtKB-KW"/>
</dbReference>
<evidence type="ECO:0000256" key="5">
    <source>
        <dbReference type="ARBA" id="ARBA00013213"/>
    </source>
</evidence>
<accession>A0A1G8R1H9</accession>
<reference evidence="20" key="1">
    <citation type="submission" date="2016-10" db="EMBL/GenBank/DDBJ databases">
        <authorList>
            <person name="Varghese N."/>
            <person name="Submissions S."/>
        </authorList>
    </citation>
    <scope>NUCLEOTIDE SEQUENCE [LARGE SCALE GENOMIC DNA]</scope>
    <source>
        <strain evidence="20">CGMCC 1.10783</strain>
    </source>
</reference>
<comment type="similarity">
    <text evidence="4 17">Belongs to the homoserine dehydrogenase family.</text>
</comment>
<dbReference type="Proteomes" id="UP000182130">
    <property type="component" value="Unassembled WGS sequence"/>
</dbReference>
<evidence type="ECO:0000256" key="3">
    <source>
        <dbReference type="ARBA" id="ARBA00005062"/>
    </source>
</evidence>
<evidence type="ECO:0000256" key="4">
    <source>
        <dbReference type="ARBA" id="ARBA00006753"/>
    </source>
</evidence>
<feature type="domain" description="Homoserine dehydrogenase catalytic" evidence="18">
    <location>
        <begin position="159"/>
        <end position="337"/>
    </location>
</feature>
<comment type="function">
    <text evidence="11">Catalyzes the conversion of L-aspartate-beta-semialdehyde (L-Asa) to L-homoserine (L-Hse), the third step in the biosynthesis of threonine and methionine from aspartate.</text>
</comment>
<feature type="binding site" evidence="15">
    <location>
        <position position="127"/>
    </location>
    <ligand>
        <name>NADPH</name>
        <dbReference type="ChEBI" id="CHEBI:57783"/>
    </ligand>
</feature>
<evidence type="ECO:0000256" key="1">
    <source>
        <dbReference type="ARBA" id="ARBA00001920"/>
    </source>
</evidence>
<organism evidence="19 20">
    <name type="scientific">Arthrobacter cupressi</name>
    <dbReference type="NCBI Taxonomy" id="1045773"/>
    <lineage>
        <taxon>Bacteria</taxon>
        <taxon>Bacillati</taxon>
        <taxon>Actinomycetota</taxon>
        <taxon>Actinomycetes</taxon>
        <taxon>Micrococcales</taxon>
        <taxon>Micrococcaceae</taxon>
        <taxon>Arthrobacter</taxon>
    </lineage>
</organism>
<name>A0A1G8R1H9_9MICC</name>
<dbReference type="NCBIfam" id="NF004912">
    <property type="entry name" value="PRK06270.1"/>
    <property type="match status" value="1"/>
</dbReference>
<dbReference type="EC" id="1.1.1.3" evidence="5 16"/>
<keyword evidence="8 16" id="KW-0560">Oxidoreductase</keyword>
<dbReference type="Gene3D" id="3.40.50.720">
    <property type="entry name" value="NAD(P)-binding Rossmann-like Domain"/>
    <property type="match status" value="1"/>
</dbReference>
<keyword evidence="10 16" id="KW-0486">Methionine biosynthesis</keyword>
<dbReference type="PANTHER" id="PTHR43331:SF1">
    <property type="entry name" value="HOMOSERINE DEHYDROGENASE"/>
    <property type="match status" value="1"/>
</dbReference>
<dbReference type="UniPathway" id="UPA00050">
    <property type="reaction ID" value="UER00063"/>
</dbReference>
<dbReference type="SUPFAM" id="SSF55347">
    <property type="entry name" value="Glyceraldehyde-3-phosphate dehydrogenase-like, C-terminal domain"/>
    <property type="match status" value="1"/>
</dbReference>
<evidence type="ECO:0000256" key="11">
    <source>
        <dbReference type="ARBA" id="ARBA00044930"/>
    </source>
</evidence>
<gene>
    <name evidence="19" type="ORF">SAMN05216555_10759</name>
</gene>
<dbReference type="InterPro" id="IPR022697">
    <property type="entry name" value="HDH_short"/>
</dbReference>
<comment type="pathway">
    <text evidence="3 16">Amino-acid biosynthesis; L-methionine biosynthesis via de novo pathway; L-homoserine from L-aspartate: step 3/3.</text>
</comment>
<evidence type="ECO:0000256" key="15">
    <source>
        <dbReference type="PIRSR" id="PIRSR036497-2"/>
    </source>
</evidence>
<protein>
    <recommendedName>
        <fullName evidence="6 16">Homoserine dehydrogenase</fullName>
        <ecNumber evidence="5 16">1.1.1.3</ecNumber>
    </recommendedName>
</protein>
<dbReference type="PROSITE" id="PS01042">
    <property type="entry name" value="HOMOSER_DHGENASE"/>
    <property type="match status" value="1"/>
</dbReference>
<keyword evidence="7 16" id="KW-0791">Threonine biosynthesis</keyword>
<evidence type="ECO:0000256" key="9">
    <source>
        <dbReference type="ARBA" id="ARBA00023053"/>
    </source>
</evidence>
<evidence type="ECO:0000256" key="2">
    <source>
        <dbReference type="ARBA" id="ARBA00005056"/>
    </source>
</evidence>
<evidence type="ECO:0000259" key="18">
    <source>
        <dbReference type="Pfam" id="PF00742"/>
    </source>
</evidence>
<comment type="pathway">
    <text evidence="2 16">Amino-acid biosynthesis; L-threonine biosynthesis; L-threonine from L-aspartate: step 3/5.</text>
</comment>
<keyword evidence="9" id="KW-0915">Sodium</keyword>
<dbReference type="InterPro" id="IPR036291">
    <property type="entry name" value="NAD(P)-bd_dom_sf"/>
</dbReference>
<dbReference type="Pfam" id="PF00742">
    <property type="entry name" value="Homoserine_dh"/>
    <property type="match status" value="1"/>
</dbReference>
<dbReference type="Gene3D" id="3.30.360.10">
    <property type="entry name" value="Dihydrodipicolinate Reductase, domain 2"/>
    <property type="match status" value="1"/>
</dbReference>
<dbReference type="EMBL" id="FNEI01000007">
    <property type="protein sequence ID" value="SDJ10834.1"/>
    <property type="molecule type" value="Genomic_DNA"/>
</dbReference>
<dbReference type="AlphaFoldDB" id="A0A1G8R1H9"/>
<keyword evidence="15 16" id="KW-0521">NADP</keyword>
<dbReference type="FunFam" id="3.30.360.10:FF:000005">
    <property type="entry name" value="Homoserine dehydrogenase"/>
    <property type="match status" value="1"/>
</dbReference>
<feature type="active site" description="Proton donor" evidence="14">
    <location>
        <position position="226"/>
    </location>
</feature>
<evidence type="ECO:0000256" key="17">
    <source>
        <dbReference type="RuleBase" id="RU004171"/>
    </source>
</evidence>
<sequence>MTTYDIALIGFGGVNRTLAQLIHDRGSSFVDELGFGLRVVAITDLRLGSLVKEDGIDLSVALRLGSGSETFADHGGSATPDNEHVIRNCSADIVCEATFTNPDDGEPAVSHVRWALESGKSVCTTNKGPVALRGPELTALAVRNGVHFEFEGAVMSGTPVIRLARKMFEGLKLDGFEGILNGTSNYVLGRMETGMELGKAITEAQELGYAEANPAADIEGFDVQLKVLILANELLGAGITLADVTRRGISELSAKEVKNAALAGRRWKLVGSAKRNPDGTVTAGVEPVALPLDHGLAGVSGATNAVSFATDLLGPVTVSGPGAGRLETAYALLSDIIAIHAAKAGVAAHA</sequence>
<evidence type="ECO:0000256" key="8">
    <source>
        <dbReference type="ARBA" id="ARBA00023002"/>
    </source>
</evidence>
<evidence type="ECO:0000256" key="7">
    <source>
        <dbReference type="ARBA" id="ARBA00022697"/>
    </source>
</evidence>
<dbReference type="STRING" id="1045773.SAMN05216555_10759"/>
<evidence type="ECO:0000313" key="19">
    <source>
        <dbReference type="EMBL" id="SDJ10834.1"/>
    </source>
</evidence>
<evidence type="ECO:0000256" key="14">
    <source>
        <dbReference type="PIRSR" id="PIRSR036497-1"/>
    </source>
</evidence>
<evidence type="ECO:0000256" key="10">
    <source>
        <dbReference type="ARBA" id="ARBA00023167"/>
    </source>
</evidence>
<keyword evidence="20" id="KW-1185">Reference proteome</keyword>
<evidence type="ECO:0000256" key="16">
    <source>
        <dbReference type="RuleBase" id="RU000579"/>
    </source>
</evidence>
<evidence type="ECO:0000256" key="12">
    <source>
        <dbReference type="ARBA" id="ARBA00048841"/>
    </source>
</evidence>
<dbReference type="UniPathway" id="UPA00051">
    <property type="reaction ID" value="UER00465"/>
</dbReference>
<dbReference type="InterPro" id="IPR019811">
    <property type="entry name" value="HDH_CS"/>
</dbReference>
<dbReference type="RefSeq" id="WP_074588861.1">
    <property type="nucleotide sequence ID" value="NZ_FNEI01000007.1"/>
</dbReference>
<evidence type="ECO:0000256" key="13">
    <source>
        <dbReference type="ARBA" id="ARBA00049031"/>
    </source>
</evidence>
<comment type="catalytic activity">
    <reaction evidence="12">
        <text>L-homoserine + NADP(+) = L-aspartate 4-semialdehyde + NADPH + H(+)</text>
        <dbReference type="Rhea" id="RHEA:15761"/>
        <dbReference type="ChEBI" id="CHEBI:15378"/>
        <dbReference type="ChEBI" id="CHEBI:57476"/>
        <dbReference type="ChEBI" id="CHEBI:57783"/>
        <dbReference type="ChEBI" id="CHEBI:58349"/>
        <dbReference type="ChEBI" id="CHEBI:537519"/>
        <dbReference type="EC" id="1.1.1.3"/>
    </reaction>
    <physiologicalReaction direction="right-to-left" evidence="12">
        <dbReference type="Rhea" id="RHEA:15763"/>
    </physiologicalReaction>
</comment>
<dbReference type="NCBIfam" id="NF004976">
    <property type="entry name" value="PRK06349.1"/>
    <property type="match status" value="1"/>
</dbReference>
<dbReference type="PANTHER" id="PTHR43331">
    <property type="entry name" value="HOMOSERINE DEHYDROGENASE"/>
    <property type="match status" value="1"/>
</dbReference>
<proteinExistence type="inferred from homology"/>
<comment type="catalytic activity">
    <reaction evidence="13">
        <text>L-homoserine + NAD(+) = L-aspartate 4-semialdehyde + NADH + H(+)</text>
        <dbReference type="Rhea" id="RHEA:15757"/>
        <dbReference type="ChEBI" id="CHEBI:15378"/>
        <dbReference type="ChEBI" id="CHEBI:57476"/>
        <dbReference type="ChEBI" id="CHEBI:57540"/>
        <dbReference type="ChEBI" id="CHEBI:57945"/>
        <dbReference type="ChEBI" id="CHEBI:537519"/>
        <dbReference type="EC" id="1.1.1.3"/>
    </reaction>
    <physiologicalReaction direction="right-to-left" evidence="13">
        <dbReference type="Rhea" id="RHEA:15759"/>
    </physiologicalReaction>
</comment>
<evidence type="ECO:0000256" key="6">
    <source>
        <dbReference type="ARBA" id="ARBA00013376"/>
    </source>
</evidence>
<evidence type="ECO:0000313" key="20">
    <source>
        <dbReference type="Proteomes" id="UP000182130"/>
    </source>
</evidence>
<dbReference type="SUPFAM" id="SSF51735">
    <property type="entry name" value="NAD(P)-binding Rossmann-fold domains"/>
    <property type="match status" value="1"/>
</dbReference>
<dbReference type="InterPro" id="IPR001342">
    <property type="entry name" value="HDH_cat"/>
</dbReference>
<comment type="cofactor">
    <cofactor evidence="1">
        <name>a metal cation</name>
        <dbReference type="ChEBI" id="CHEBI:25213"/>
    </cofactor>
</comment>